<feature type="compositionally biased region" description="Acidic residues" evidence="5">
    <location>
        <begin position="38"/>
        <end position="58"/>
    </location>
</feature>
<dbReference type="OrthoDB" id="250454at2157"/>
<dbReference type="AlphaFoldDB" id="A0A8J7RB74"/>
<keyword evidence="2" id="KW-0479">Metal-binding</keyword>
<evidence type="ECO:0000313" key="7">
    <source>
        <dbReference type="EMBL" id="MBP1900688.1"/>
    </source>
</evidence>
<reference evidence="7 8" key="1">
    <citation type="submission" date="2021-03" db="EMBL/GenBank/DDBJ databases">
        <title>Genomic Encyclopedia of Type Strains, Phase IV (KMG-IV): sequencing the most valuable type-strain genomes for metagenomic binning, comparative biology and taxonomic classification.</title>
        <authorList>
            <person name="Goeker M."/>
        </authorList>
    </citation>
    <scope>NUCLEOTIDE SEQUENCE [LARGE SCALE GENOMIC DNA]</scope>
    <source>
        <strain evidence="7 8">DSM 12287</strain>
    </source>
</reference>
<dbReference type="SUPFAM" id="SSF50022">
    <property type="entry name" value="ISP domain"/>
    <property type="match status" value="1"/>
</dbReference>
<proteinExistence type="predicted"/>
<dbReference type="Gene3D" id="2.102.10.10">
    <property type="entry name" value="Rieske [2Fe-2S] iron-sulphur domain"/>
    <property type="match status" value="1"/>
</dbReference>
<evidence type="ECO:0000313" key="8">
    <source>
        <dbReference type="Proteomes" id="UP000770586"/>
    </source>
</evidence>
<dbReference type="Proteomes" id="UP000770586">
    <property type="component" value="Unassembled WGS sequence"/>
</dbReference>
<organism evidence="7 8">
    <name type="scientific">Halorubrum trapanicum</name>
    <dbReference type="NCBI Taxonomy" id="29284"/>
    <lineage>
        <taxon>Archaea</taxon>
        <taxon>Methanobacteriati</taxon>
        <taxon>Methanobacteriota</taxon>
        <taxon>Stenosarchaea group</taxon>
        <taxon>Halobacteria</taxon>
        <taxon>Halobacteriales</taxon>
        <taxon>Haloferacaceae</taxon>
        <taxon>Halorubrum</taxon>
    </lineage>
</organism>
<evidence type="ECO:0000256" key="2">
    <source>
        <dbReference type="ARBA" id="ARBA00022723"/>
    </source>
</evidence>
<evidence type="ECO:0000259" key="6">
    <source>
        <dbReference type="PROSITE" id="PS51296"/>
    </source>
</evidence>
<accession>A0A8J7RB74</accession>
<dbReference type="Pfam" id="PF00355">
    <property type="entry name" value="Rieske"/>
    <property type="match status" value="1"/>
</dbReference>
<keyword evidence="3" id="KW-0408">Iron</keyword>
<evidence type="ECO:0000256" key="3">
    <source>
        <dbReference type="ARBA" id="ARBA00023004"/>
    </source>
</evidence>
<dbReference type="EMBL" id="JAGGKE010000001">
    <property type="protein sequence ID" value="MBP1900688.1"/>
    <property type="molecule type" value="Genomic_DNA"/>
</dbReference>
<dbReference type="GO" id="GO:0046872">
    <property type="term" value="F:metal ion binding"/>
    <property type="evidence" value="ECO:0007669"/>
    <property type="project" value="UniProtKB-KW"/>
</dbReference>
<dbReference type="GO" id="GO:0051537">
    <property type="term" value="F:2 iron, 2 sulfur cluster binding"/>
    <property type="evidence" value="ECO:0007669"/>
    <property type="project" value="UniProtKB-KW"/>
</dbReference>
<feature type="region of interest" description="Disordered" evidence="5">
    <location>
        <begin position="140"/>
        <end position="159"/>
    </location>
</feature>
<gene>
    <name evidence="7" type="ORF">J2744_000340</name>
</gene>
<dbReference type="InterPro" id="IPR017941">
    <property type="entry name" value="Rieske_2Fe-2S"/>
</dbReference>
<keyword evidence="4" id="KW-0411">Iron-sulfur</keyword>
<protein>
    <submittedName>
        <fullName evidence="7">Nitrite reductase/ring-hydroxylating ferredoxin subunit</fullName>
    </submittedName>
</protein>
<comment type="caution">
    <text evidence="7">The sequence shown here is derived from an EMBL/GenBank/DDBJ whole genome shotgun (WGS) entry which is preliminary data.</text>
</comment>
<name>A0A8J7RB74_9EURY</name>
<evidence type="ECO:0000256" key="5">
    <source>
        <dbReference type="SAM" id="MobiDB-lite"/>
    </source>
</evidence>
<keyword evidence="1" id="KW-0001">2Fe-2S</keyword>
<evidence type="ECO:0000256" key="1">
    <source>
        <dbReference type="ARBA" id="ARBA00022714"/>
    </source>
</evidence>
<feature type="domain" description="Rieske" evidence="6">
    <location>
        <begin position="55"/>
        <end position="129"/>
    </location>
</feature>
<feature type="region of interest" description="Disordered" evidence="5">
    <location>
        <begin position="38"/>
        <end position="61"/>
    </location>
</feature>
<keyword evidence="8" id="KW-1185">Reference proteome</keyword>
<dbReference type="PROSITE" id="PS51296">
    <property type="entry name" value="RIESKE"/>
    <property type="match status" value="1"/>
</dbReference>
<evidence type="ECO:0000256" key="4">
    <source>
        <dbReference type="ARBA" id="ARBA00023014"/>
    </source>
</evidence>
<sequence>MSGYRLTTVETVREQGSWAFTAREGDADREVFLVPCADESDGDAGNDVDGETNGDDDGQPVRAWINRCTHEDQRLHREGVGAVTRGGSVVCPKHGSAFDTCEGSCDNGEAAGTTLRSIDVDVRDGAVFLVDEDLTYLYGGLPDDNGDDEGPSSSSHLTF</sequence>
<dbReference type="InterPro" id="IPR036922">
    <property type="entry name" value="Rieske_2Fe-2S_sf"/>
</dbReference>
<dbReference type="RefSeq" id="WP_209543621.1">
    <property type="nucleotide sequence ID" value="NZ_BAAADX010000003.1"/>
</dbReference>